<dbReference type="EMBL" id="QLLG01000223">
    <property type="protein sequence ID" value="RMX65936.1"/>
    <property type="molecule type" value="Genomic_DNA"/>
</dbReference>
<feature type="region of interest" description="Disordered" evidence="1">
    <location>
        <begin position="50"/>
        <end position="73"/>
    </location>
</feature>
<dbReference type="VEuPathDB" id="FungiDB:DD237_005167"/>
<feature type="region of interest" description="Disordered" evidence="1">
    <location>
        <begin position="1"/>
        <end position="38"/>
    </location>
</feature>
<gene>
    <name evidence="2" type="ORF">DD238_003330</name>
</gene>
<proteinExistence type="predicted"/>
<evidence type="ECO:0000313" key="2">
    <source>
        <dbReference type="EMBL" id="RMX65936.1"/>
    </source>
</evidence>
<keyword evidence="3" id="KW-1185">Reference proteome</keyword>
<dbReference type="AlphaFoldDB" id="A0A3M6VK98"/>
<evidence type="ECO:0000313" key="3">
    <source>
        <dbReference type="Proteomes" id="UP000282087"/>
    </source>
</evidence>
<protein>
    <submittedName>
        <fullName evidence="2">Uncharacterized protein</fullName>
    </submittedName>
</protein>
<evidence type="ECO:0000256" key="1">
    <source>
        <dbReference type="SAM" id="MobiDB-lite"/>
    </source>
</evidence>
<accession>A0A3M6VK98</accession>
<comment type="caution">
    <text evidence="2">The sequence shown here is derived from an EMBL/GenBank/DDBJ whole genome shotgun (WGS) entry which is preliminary data.</text>
</comment>
<reference evidence="2 3" key="1">
    <citation type="submission" date="2018-06" db="EMBL/GenBank/DDBJ databases">
        <title>Comparative genomics of downy mildews reveals potential adaptations to biotrophy.</title>
        <authorList>
            <person name="Fletcher K."/>
            <person name="Klosterman S.J."/>
            <person name="Derevnina L."/>
            <person name="Martin F."/>
            <person name="Koike S."/>
            <person name="Reyes Chin-Wo S."/>
            <person name="Mou B."/>
            <person name="Michelmore R."/>
        </authorList>
    </citation>
    <scope>NUCLEOTIDE SEQUENCE [LARGE SCALE GENOMIC DNA]</scope>
    <source>
        <strain evidence="2 3">R14</strain>
    </source>
</reference>
<feature type="compositionally biased region" description="Basic and acidic residues" evidence="1">
    <location>
        <begin position="50"/>
        <end position="70"/>
    </location>
</feature>
<sequence>MPRPILKTLSSYASPMRPSDSASKREREHVGVRQHVSASRRVSFSPFAKLREDSPIKSRSPLRTDEKETKGSLTSGFTFSSAIETEKKKKSRRKEELQTMQILYTAAKRRPHSMKSLVLTYVPGLKWLHTLAKEWMDYAKAMRNEIPWPRRSRPKRRPRRLFQSRWTDFDDADYKYVQYLTYSSTTAFSTLLPVSSRVCGYKPPIVAHRSLQPDLTPSSRGGFVSLLRKEGIPVDEDERETNRAIDEDLQWATRCLRWCFNHHLPPMDTRVATFSS</sequence>
<feature type="compositionally biased region" description="Basic and acidic residues" evidence="1">
    <location>
        <begin position="22"/>
        <end position="31"/>
    </location>
</feature>
<dbReference type="Proteomes" id="UP000282087">
    <property type="component" value="Unassembled WGS sequence"/>
</dbReference>
<name>A0A3M6VK98_9STRA</name>
<organism evidence="2 3">
    <name type="scientific">Peronospora effusa</name>
    <dbReference type="NCBI Taxonomy" id="542832"/>
    <lineage>
        <taxon>Eukaryota</taxon>
        <taxon>Sar</taxon>
        <taxon>Stramenopiles</taxon>
        <taxon>Oomycota</taxon>
        <taxon>Peronosporomycetes</taxon>
        <taxon>Peronosporales</taxon>
        <taxon>Peronosporaceae</taxon>
        <taxon>Peronospora</taxon>
    </lineage>
</organism>